<reference evidence="2" key="1">
    <citation type="submission" date="2016-03" db="EMBL/GenBank/DDBJ databases">
        <authorList>
            <person name="Ray J."/>
            <person name="Price M."/>
            <person name="Deutschbauer A."/>
        </authorList>
    </citation>
    <scope>NUCLEOTIDE SEQUENCE [LARGE SCALE GENOMIC DNA]</scope>
    <source>
        <strain evidence="2">FW300-N1B4</strain>
    </source>
</reference>
<comment type="caution">
    <text evidence="1">The sequence shown here is derived from an EMBL/GenBank/DDBJ whole genome shotgun (WGS) entry which is preliminary data.</text>
</comment>
<sequence>MFYNTIKTAWLAGDVTLRPVDHMTDTVIIVANGLLGFKARLLSRVERSLLAEFAQFDPAFVAGLSQDPEDWSREQRKTVVNAIHREGIPRLPTSVAKLKAELPQHRYLS</sequence>
<dbReference type="RefSeq" id="WP_063340719.1">
    <property type="nucleotide sequence ID" value="NZ_LUKJ01000002.1"/>
</dbReference>
<evidence type="ECO:0000313" key="2">
    <source>
        <dbReference type="Proteomes" id="UP000076489"/>
    </source>
</evidence>
<protein>
    <submittedName>
        <fullName evidence="1">Uncharacterized protein</fullName>
    </submittedName>
</protein>
<organism evidence="1 2">
    <name type="scientific">Pseudomonas fluorescens</name>
    <dbReference type="NCBI Taxonomy" id="294"/>
    <lineage>
        <taxon>Bacteria</taxon>
        <taxon>Pseudomonadati</taxon>
        <taxon>Pseudomonadota</taxon>
        <taxon>Gammaproteobacteria</taxon>
        <taxon>Pseudomonadales</taxon>
        <taxon>Pseudomonadaceae</taxon>
        <taxon>Pseudomonas</taxon>
    </lineage>
</organism>
<name>A0A166QQ66_PSEFL</name>
<dbReference type="EMBL" id="LUKJ01000002">
    <property type="protein sequence ID" value="KZN20673.1"/>
    <property type="molecule type" value="Genomic_DNA"/>
</dbReference>
<accession>A0A166QQ66</accession>
<dbReference type="AlphaFoldDB" id="A0A166QQ66"/>
<proteinExistence type="predicted"/>
<dbReference type="Proteomes" id="UP000076489">
    <property type="component" value="Unassembled WGS sequence"/>
</dbReference>
<gene>
    <name evidence="1" type="ORF">A1D17_03795</name>
</gene>
<reference evidence="1 2" key="2">
    <citation type="journal article" date="2018" name="Nature">
        <title>Mutant phenotypes for thousands of bacterial genes of unknown function.</title>
        <authorList>
            <person name="Price M.N."/>
            <person name="Wetmore K.M."/>
            <person name="Waters R.J."/>
            <person name="Callaghan M."/>
            <person name="Ray J."/>
            <person name="Liu H."/>
            <person name="Kuehl J.V."/>
            <person name="Melnyk R.A."/>
            <person name="Lamson J.S."/>
            <person name="Suh Y."/>
            <person name="Carlson H.K."/>
            <person name="Esquivel Z."/>
            <person name="Sadeeshkumar H."/>
            <person name="Chakraborty R."/>
            <person name="Zane G.M."/>
            <person name="Rubin B.E."/>
            <person name="Wall J.D."/>
            <person name="Visel A."/>
            <person name="Bristow J."/>
            <person name="Blow M.J."/>
            <person name="Arkin A.P."/>
            <person name="Deutschbauer A.M."/>
        </authorList>
    </citation>
    <scope>NUCLEOTIDE SEQUENCE [LARGE SCALE GENOMIC DNA]</scope>
    <source>
        <strain evidence="1 2">FW300-N1B4</strain>
    </source>
</reference>
<evidence type="ECO:0000313" key="1">
    <source>
        <dbReference type="EMBL" id="KZN20673.1"/>
    </source>
</evidence>